<dbReference type="RefSeq" id="XP_056473149.1">
    <property type="nucleotide sequence ID" value="XM_056619783.1"/>
</dbReference>
<proteinExistence type="inferred from homology"/>
<organism evidence="16 17">
    <name type="scientific">Penicillium argentinense</name>
    <dbReference type="NCBI Taxonomy" id="1131581"/>
    <lineage>
        <taxon>Eukaryota</taxon>
        <taxon>Fungi</taxon>
        <taxon>Dikarya</taxon>
        <taxon>Ascomycota</taxon>
        <taxon>Pezizomycotina</taxon>
        <taxon>Eurotiomycetes</taxon>
        <taxon>Eurotiomycetidae</taxon>
        <taxon>Eurotiales</taxon>
        <taxon>Aspergillaceae</taxon>
        <taxon>Penicillium</taxon>
    </lineage>
</organism>
<dbReference type="EMBL" id="JAPQKI010000006">
    <property type="protein sequence ID" value="KAJ5094999.1"/>
    <property type="molecule type" value="Genomic_DNA"/>
</dbReference>
<dbReference type="Pfam" id="PF14310">
    <property type="entry name" value="Fn3-like"/>
    <property type="match status" value="1"/>
</dbReference>
<dbReference type="GO" id="GO:0005576">
    <property type="term" value="C:extracellular region"/>
    <property type="evidence" value="ECO:0007669"/>
    <property type="project" value="UniProtKB-SubCell"/>
</dbReference>
<keyword evidence="8" id="KW-0378">Hydrolase</keyword>
<dbReference type="PANTHER" id="PTHR42715:SF5">
    <property type="entry name" value="BETA-GLUCOSIDASE M-RELATED"/>
    <property type="match status" value="1"/>
</dbReference>
<dbReference type="FunFam" id="2.60.40.10:FF:000757">
    <property type="entry name" value="Beta-glucosidase G"/>
    <property type="match status" value="1"/>
</dbReference>
<evidence type="ECO:0000256" key="13">
    <source>
        <dbReference type="ARBA" id="ARBA00023326"/>
    </source>
</evidence>
<keyword evidence="17" id="KW-1185">Reference proteome</keyword>
<keyword evidence="7" id="KW-0732">Signal</keyword>
<dbReference type="GO" id="GO:0030245">
    <property type="term" value="P:cellulose catabolic process"/>
    <property type="evidence" value="ECO:0007669"/>
    <property type="project" value="UniProtKB-KW"/>
</dbReference>
<evidence type="ECO:0000256" key="10">
    <source>
        <dbReference type="ARBA" id="ARBA00023180"/>
    </source>
</evidence>
<dbReference type="InterPro" id="IPR050288">
    <property type="entry name" value="Cellulose_deg_GH3"/>
</dbReference>
<dbReference type="PANTHER" id="PTHR42715">
    <property type="entry name" value="BETA-GLUCOSIDASE"/>
    <property type="match status" value="1"/>
</dbReference>
<evidence type="ECO:0000256" key="2">
    <source>
        <dbReference type="ARBA" id="ARBA00004613"/>
    </source>
</evidence>
<dbReference type="GO" id="GO:0008422">
    <property type="term" value="F:beta-glucosidase activity"/>
    <property type="evidence" value="ECO:0007669"/>
    <property type="project" value="UniProtKB-EC"/>
</dbReference>
<dbReference type="InterPro" id="IPR013783">
    <property type="entry name" value="Ig-like_fold"/>
</dbReference>
<dbReference type="SMART" id="SM01217">
    <property type="entry name" value="Fn3_like"/>
    <property type="match status" value="1"/>
</dbReference>
<comment type="caution">
    <text evidence="16">The sequence shown here is derived from an EMBL/GenBank/DDBJ whole genome shotgun (WGS) entry which is preliminary data.</text>
</comment>
<keyword evidence="9" id="KW-0136">Cellulose degradation</keyword>
<evidence type="ECO:0000256" key="7">
    <source>
        <dbReference type="ARBA" id="ARBA00022729"/>
    </source>
</evidence>
<evidence type="ECO:0000256" key="5">
    <source>
        <dbReference type="ARBA" id="ARBA00012744"/>
    </source>
</evidence>
<dbReference type="Proteomes" id="UP001149074">
    <property type="component" value="Unassembled WGS sequence"/>
</dbReference>
<comment type="subcellular location">
    <subcellularLocation>
        <location evidence="2">Secreted</location>
    </subcellularLocation>
</comment>
<dbReference type="OrthoDB" id="4359105at2759"/>
<evidence type="ECO:0000256" key="4">
    <source>
        <dbReference type="ARBA" id="ARBA00005336"/>
    </source>
</evidence>
<gene>
    <name evidence="16" type="ORF">N7532_007290</name>
</gene>
<dbReference type="GeneID" id="81358762"/>
<dbReference type="Gene3D" id="2.60.40.10">
    <property type="entry name" value="Immunoglobulins"/>
    <property type="match status" value="1"/>
</dbReference>
<feature type="domain" description="Fibronectin type III-like" evidence="15">
    <location>
        <begin position="46"/>
        <end position="112"/>
    </location>
</feature>
<evidence type="ECO:0000313" key="17">
    <source>
        <dbReference type="Proteomes" id="UP001149074"/>
    </source>
</evidence>
<dbReference type="EC" id="3.2.1.21" evidence="5"/>
<reference evidence="16" key="2">
    <citation type="journal article" date="2023" name="IMA Fungus">
        <title>Comparative genomic study of the Penicillium genus elucidates a diverse pangenome and 15 lateral gene transfer events.</title>
        <authorList>
            <person name="Petersen C."/>
            <person name="Sorensen T."/>
            <person name="Nielsen M.R."/>
            <person name="Sondergaard T.E."/>
            <person name="Sorensen J.L."/>
            <person name="Fitzpatrick D.A."/>
            <person name="Frisvad J.C."/>
            <person name="Nielsen K.L."/>
        </authorList>
    </citation>
    <scope>NUCLEOTIDE SEQUENCE</scope>
    <source>
        <strain evidence="16">IBT 30761</strain>
    </source>
</reference>
<keyword evidence="12" id="KW-0326">Glycosidase</keyword>
<name>A0A9W9F7M9_9EURO</name>
<evidence type="ECO:0000256" key="12">
    <source>
        <dbReference type="ARBA" id="ARBA00023295"/>
    </source>
</evidence>
<comment type="function">
    <text evidence="14">Beta-glucosidases are one of a number of cellulolytic enzymes involved in the degradation of cellulosic biomass. Catalyzes the last step releasing glucose from the inhibitory cellobiose.</text>
</comment>
<keyword evidence="10" id="KW-0325">Glycoprotein</keyword>
<evidence type="ECO:0000259" key="15">
    <source>
        <dbReference type="SMART" id="SM01217"/>
    </source>
</evidence>
<accession>A0A9W9F7M9</accession>
<evidence type="ECO:0000256" key="8">
    <source>
        <dbReference type="ARBA" id="ARBA00022801"/>
    </source>
</evidence>
<evidence type="ECO:0000256" key="6">
    <source>
        <dbReference type="ARBA" id="ARBA00022525"/>
    </source>
</evidence>
<reference evidence="16" key="1">
    <citation type="submission" date="2022-11" db="EMBL/GenBank/DDBJ databases">
        <authorList>
            <person name="Petersen C."/>
        </authorList>
    </citation>
    <scope>NUCLEOTIDE SEQUENCE</scope>
    <source>
        <strain evidence="16">IBT 30761</strain>
    </source>
</reference>
<keyword evidence="6" id="KW-0964">Secreted</keyword>
<keyword evidence="11" id="KW-0119">Carbohydrate metabolism</keyword>
<dbReference type="InterPro" id="IPR026891">
    <property type="entry name" value="Fn3-like"/>
</dbReference>
<comment type="similarity">
    <text evidence="4">Belongs to the glycosyl hydrolase 3 family.</text>
</comment>
<evidence type="ECO:0000256" key="3">
    <source>
        <dbReference type="ARBA" id="ARBA00004987"/>
    </source>
</evidence>
<evidence type="ECO:0000256" key="1">
    <source>
        <dbReference type="ARBA" id="ARBA00000448"/>
    </source>
</evidence>
<evidence type="ECO:0000256" key="14">
    <source>
        <dbReference type="ARBA" id="ARBA00024983"/>
    </source>
</evidence>
<dbReference type="AlphaFoldDB" id="A0A9W9F7M9"/>
<comment type="catalytic activity">
    <reaction evidence="1">
        <text>Hydrolysis of terminal, non-reducing beta-D-glucosyl residues with release of beta-D-glucose.</text>
        <dbReference type="EC" id="3.2.1.21"/>
    </reaction>
</comment>
<evidence type="ECO:0000313" key="16">
    <source>
        <dbReference type="EMBL" id="KAJ5094999.1"/>
    </source>
</evidence>
<comment type="pathway">
    <text evidence="3">Glycan metabolism; cellulose degradation.</text>
</comment>
<evidence type="ECO:0000256" key="11">
    <source>
        <dbReference type="ARBA" id="ARBA00023277"/>
    </source>
</evidence>
<sequence>MQKSDKDTSQYPPNATIVEGGNPRLWDELITVTAEIQNTGSVDGDEVAQLYLGIPGGPVRQLRGFEKISIASGQSKTVSFSLKRRDLSSWDVNAQQWALQDGEYKLYVGHSSRNLPLTSSFSI</sequence>
<keyword evidence="13" id="KW-0624">Polysaccharide degradation</keyword>
<protein>
    <recommendedName>
        <fullName evidence="5">beta-glucosidase</fullName>
        <ecNumber evidence="5">3.2.1.21</ecNumber>
    </recommendedName>
</protein>
<evidence type="ECO:0000256" key="9">
    <source>
        <dbReference type="ARBA" id="ARBA00023001"/>
    </source>
</evidence>